<evidence type="ECO:0000313" key="2">
    <source>
        <dbReference type="Proteomes" id="UP000243106"/>
    </source>
</evidence>
<proteinExistence type="predicted"/>
<accession>A0A1I6A1X5</accession>
<dbReference type="EMBL" id="FOXV01000014">
    <property type="protein sequence ID" value="SFQ62754.1"/>
    <property type="molecule type" value="Genomic_DNA"/>
</dbReference>
<reference evidence="2" key="1">
    <citation type="submission" date="2016-10" db="EMBL/GenBank/DDBJ databases">
        <authorList>
            <person name="Varghese N."/>
            <person name="Submissions S."/>
        </authorList>
    </citation>
    <scope>NUCLEOTIDE SEQUENCE [LARGE SCALE GENOMIC DNA]</scope>
    <source>
        <strain evidence="2">JCM 10271</strain>
    </source>
</reference>
<dbReference type="AlphaFoldDB" id="A0A1I6A1X5"/>
<name>A0A1I6A1X5_9RHOB</name>
<sequence length="90" mass="9700">MINSMRGVDPRADMYWIVNVLSAGYGFDAKLPAPSAKSAGDSVITHQLCQLFAGQKAELNAVDMREPGTIAAHVLILSGEARCALREVRK</sequence>
<gene>
    <name evidence="1" type="ORF">SAMN05421853_11441</name>
</gene>
<protein>
    <submittedName>
        <fullName evidence="1">Uncharacterized protein</fullName>
    </submittedName>
</protein>
<organism evidence="1 2">
    <name type="scientific">Roseivivax halotolerans</name>
    <dbReference type="NCBI Taxonomy" id="93684"/>
    <lineage>
        <taxon>Bacteria</taxon>
        <taxon>Pseudomonadati</taxon>
        <taxon>Pseudomonadota</taxon>
        <taxon>Alphaproteobacteria</taxon>
        <taxon>Rhodobacterales</taxon>
        <taxon>Roseobacteraceae</taxon>
        <taxon>Roseivivax</taxon>
    </lineage>
</organism>
<dbReference type="Proteomes" id="UP000243106">
    <property type="component" value="Unassembled WGS sequence"/>
</dbReference>
<keyword evidence="2" id="KW-1185">Reference proteome</keyword>
<evidence type="ECO:0000313" key="1">
    <source>
        <dbReference type="EMBL" id="SFQ62754.1"/>
    </source>
</evidence>